<feature type="domain" description="MD-2-related lipid-recognition" evidence="2">
    <location>
        <begin position="35"/>
        <end position="154"/>
    </location>
</feature>
<protein>
    <recommendedName>
        <fullName evidence="2">MD-2-related lipid-recognition domain-containing protein</fullName>
    </recommendedName>
</protein>
<dbReference type="SMART" id="SM00737">
    <property type="entry name" value="ML"/>
    <property type="match status" value="1"/>
</dbReference>
<dbReference type="SUPFAM" id="SSF81296">
    <property type="entry name" value="E set domains"/>
    <property type="match status" value="1"/>
</dbReference>
<proteinExistence type="predicted"/>
<sequence length="157" mass="17305">MILTNQLLPSIALCLLFCVISVDTKFPAGVEFKELKLCGPHDETARIKISPWPFIPSGKPSNISVTFTPAVDVLAATIQWKLISESDGRILASGIDNFCRFAADFCSLPAGETFVWTYCDLMRAIPPGIQITVRGVLELYNEDHKVFFCLDAVATIH</sequence>
<keyword evidence="4" id="KW-1185">Reference proteome</keyword>
<dbReference type="Proteomes" id="UP001163046">
    <property type="component" value="Unassembled WGS sequence"/>
</dbReference>
<evidence type="ECO:0000313" key="4">
    <source>
        <dbReference type="Proteomes" id="UP001163046"/>
    </source>
</evidence>
<keyword evidence="1" id="KW-0732">Signal</keyword>
<evidence type="ECO:0000256" key="1">
    <source>
        <dbReference type="SAM" id="SignalP"/>
    </source>
</evidence>
<organism evidence="3 4">
    <name type="scientific">Desmophyllum pertusum</name>
    <dbReference type="NCBI Taxonomy" id="174260"/>
    <lineage>
        <taxon>Eukaryota</taxon>
        <taxon>Metazoa</taxon>
        <taxon>Cnidaria</taxon>
        <taxon>Anthozoa</taxon>
        <taxon>Hexacorallia</taxon>
        <taxon>Scleractinia</taxon>
        <taxon>Caryophylliina</taxon>
        <taxon>Caryophylliidae</taxon>
        <taxon>Desmophyllum</taxon>
    </lineage>
</organism>
<dbReference type="EMBL" id="MU827310">
    <property type="protein sequence ID" value="KAJ7360246.1"/>
    <property type="molecule type" value="Genomic_DNA"/>
</dbReference>
<accession>A0A9W9YNL8</accession>
<name>A0A9W9YNL8_9CNID</name>
<dbReference type="InterPro" id="IPR014756">
    <property type="entry name" value="Ig_E-set"/>
</dbReference>
<dbReference type="InterPro" id="IPR003172">
    <property type="entry name" value="ML_dom"/>
</dbReference>
<gene>
    <name evidence="3" type="ORF">OS493_016875</name>
</gene>
<feature type="chain" id="PRO_5040732271" description="MD-2-related lipid-recognition domain-containing protein" evidence="1">
    <location>
        <begin position="25"/>
        <end position="157"/>
    </location>
</feature>
<evidence type="ECO:0000259" key="2">
    <source>
        <dbReference type="SMART" id="SM00737"/>
    </source>
</evidence>
<comment type="caution">
    <text evidence="3">The sequence shown here is derived from an EMBL/GenBank/DDBJ whole genome shotgun (WGS) entry which is preliminary data.</text>
</comment>
<evidence type="ECO:0000313" key="3">
    <source>
        <dbReference type="EMBL" id="KAJ7360246.1"/>
    </source>
</evidence>
<dbReference type="OrthoDB" id="5981414at2759"/>
<dbReference type="AlphaFoldDB" id="A0A9W9YNL8"/>
<feature type="signal peptide" evidence="1">
    <location>
        <begin position="1"/>
        <end position="24"/>
    </location>
</feature>
<reference evidence="3" key="1">
    <citation type="submission" date="2023-01" db="EMBL/GenBank/DDBJ databases">
        <title>Genome assembly of the deep-sea coral Lophelia pertusa.</title>
        <authorList>
            <person name="Herrera S."/>
            <person name="Cordes E."/>
        </authorList>
    </citation>
    <scope>NUCLEOTIDE SEQUENCE</scope>
    <source>
        <strain evidence="3">USNM1676648</strain>
        <tissue evidence="3">Polyp</tissue>
    </source>
</reference>